<evidence type="ECO:0000313" key="1">
    <source>
        <dbReference type="EMBL" id="MEK0183532.1"/>
    </source>
</evidence>
<evidence type="ECO:0000313" key="2">
    <source>
        <dbReference type="Proteomes" id="UP001384579"/>
    </source>
</evidence>
<name>A0ABU8YGP3_9CYAN</name>
<dbReference type="EMBL" id="JBBLXS010000010">
    <property type="protein sequence ID" value="MEK0183532.1"/>
    <property type="molecule type" value="Genomic_DNA"/>
</dbReference>
<organism evidence="1 2">
    <name type="scientific">Microcoleus anatoxicus PTRS2</name>
    <dbReference type="NCBI Taxonomy" id="2705321"/>
    <lineage>
        <taxon>Bacteria</taxon>
        <taxon>Bacillati</taxon>
        <taxon>Cyanobacteriota</taxon>
        <taxon>Cyanophyceae</taxon>
        <taxon>Oscillatoriophycideae</taxon>
        <taxon>Oscillatoriales</taxon>
        <taxon>Microcoleaceae</taxon>
        <taxon>Microcoleus</taxon>
        <taxon>Microcoleus anatoxicus</taxon>
    </lineage>
</organism>
<dbReference type="Proteomes" id="UP001384579">
    <property type="component" value="Unassembled WGS sequence"/>
</dbReference>
<accession>A0ABU8YGP3</accession>
<reference evidence="1 2" key="1">
    <citation type="journal article" date="2020" name="Harmful Algae">
        <title>Molecular and morphological characterization of a novel dihydroanatoxin-a producing Microcoleus species (cyanobacteria) from the Russian River, California, USA.</title>
        <authorList>
            <person name="Conklin K.Y."/>
            <person name="Stancheva R."/>
            <person name="Otten T.G."/>
            <person name="Fadness R."/>
            <person name="Boyer G.L."/>
            <person name="Read B."/>
            <person name="Zhang X."/>
            <person name="Sheath R.G."/>
        </authorList>
    </citation>
    <scope>NUCLEOTIDE SEQUENCE [LARGE SCALE GENOMIC DNA]</scope>
    <source>
        <strain evidence="1 2">PTRS2</strain>
    </source>
</reference>
<dbReference type="RefSeq" id="WP_340519036.1">
    <property type="nucleotide sequence ID" value="NZ_JBBLXS010000010.1"/>
</dbReference>
<gene>
    <name evidence="1" type="ORF">WMG39_01570</name>
</gene>
<proteinExistence type="predicted"/>
<sequence>MAIDLDLFSGNNYRSTIQRYCNQLGWSISDINDRRTIINFTMNSGTTQTLFIIRYDTTLEFSVPSGVKFNSQNDVPGWMSTLMLKENSNYKIGFWSIEEISDRQTFSIMHNAEISLIDVSYFQKVVMKLIQECDKFEQTISKALRSY</sequence>
<keyword evidence="2" id="KW-1185">Reference proteome</keyword>
<comment type="caution">
    <text evidence="1">The sequence shown here is derived from an EMBL/GenBank/DDBJ whole genome shotgun (WGS) entry which is preliminary data.</text>
</comment>
<protein>
    <submittedName>
        <fullName evidence="1">Uncharacterized protein</fullName>
    </submittedName>
</protein>